<dbReference type="Proteomes" id="UP001369958">
    <property type="component" value="Chromosome"/>
</dbReference>
<protein>
    <submittedName>
        <fullName evidence="7">ABC transporter ATP-binding protein</fullName>
    </submittedName>
</protein>
<evidence type="ECO:0000259" key="6">
    <source>
        <dbReference type="PROSITE" id="PS50893"/>
    </source>
</evidence>
<dbReference type="PROSITE" id="PS00211">
    <property type="entry name" value="ABC_TRANSPORTER_1"/>
    <property type="match status" value="1"/>
</dbReference>
<keyword evidence="3" id="KW-0536">Nodulation</keyword>
<dbReference type="InterPro" id="IPR017871">
    <property type="entry name" value="ABC_transporter-like_CS"/>
</dbReference>
<keyword evidence="4" id="KW-0547">Nucleotide-binding</keyword>
<dbReference type="Pfam" id="PF00005">
    <property type="entry name" value="ABC_tran"/>
    <property type="match status" value="1"/>
</dbReference>
<dbReference type="PANTHER" id="PTHR42711:SF5">
    <property type="entry name" value="ABC TRANSPORTER ATP-BINDING PROTEIN NATA"/>
    <property type="match status" value="1"/>
</dbReference>
<dbReference type="SUPFAM" id="SSF52540">
    <property type="entry name" value="P-loop containing nucleoside triphosphate hydrolases"/>
    <property type="match status" value="1"/>
</dbReference>
<evidence type="ECO:0000256" key="4">
    <source>
        <dbReference type="ARBA" id="ARBA00022741"/>
    </source>
</evidence>
<accession>A0ABZ2I9C0</accession>
<dbReference type="InterPro" id="IPR003439">
    <property type="entry name" value="ABC_transporter-like_ATP-bd"/>
</dbReference>
<evidence type="ECO:0000256" key="1">
    <source>
        <dbReference type="ARBA" id="ARBA00005417"/>
    </source>
</evidence>
<evidence type="ECO:0000256" key="2">
    <source>
        <dbReference type="ARBA" id="ARBA00022448"/>
    </source>
</evidence>
<keyword evidence="5 7" id="KW-0067">ATP-binding</keyword>
<keyword evidence="8" id="KW-1185">Reference proteome</keyword>
<dbReference type="EMBL" id="CP146275">
    <property type="protein sequence ID" value="WWT34105.1"/>
    <property type="molecule type" value="Genomic_DNA"/>
</dbReference>
<evidence type="ECO:0000256" key="5">
    <source>
        <dbReference type="ARBA" id="ARBA00022840"/>
    </source>
</evidence>
<dbReference type="PROSITE" id="PS50893">
    <property type="entry name" value="ABC_TRANSPORTER_2"/>
    <property type="match status" value="1"/>
</dbReference>
<reference evidence="7 8" key="1">
    <citation type="submission" date="2024-02" db="EMBL/GenBank/DDBJ databases">
        <title>Complete genome sequence of Pelagibacterium nitratireducens ZH15.</title>
        <authorList>
            <person name="Zhao L.H."/>
        </authorList>
    </citation>
    <scope>NUCLEOTIDE SEQUENCE [LARGE SCALE GENOMIC DNA]</scope>
    <source>
        <strain evidence="7 8">ZH15</strain>
    </source>
</reference>
<dbReference type="InterPro" id="IPR027417">
    <property type="entry name" value="P-loop_NTPase"/>
</dbReference>
<organism evidence="7 8">
    <name type="scientific">Pelagibacterium nitratireducens</name>
    <dbReference type="NCBI Taxonomy" id="1046114"/>
    <lineage>
        <taxon>Bacteria</taxon>
        <taxon>Pseudomonadati</taxon>
        <taxon>Pseudomonadota</taxon>
        <taxon>Alphaproteobacteria</taxon>
        <taxon>Hyphomicrobiales</taxon>
        <taxon>Devosiaceae</taxon>
        <taxon>Pelagibacterium</taxon>
    </lineage>
</organism>
<dbReference type="GO" id="GO:0005524">
    <property type="term" value="F:ATP binding"/>
    <property type="evidence" value="ECO:0007669"/>
    <property type="project" value="UniProtKB-KW"/>
</dbReference>
<dbReference type="InterPro" id="IPR003593">
    <property type="entry name" value="AAA+_ATPase"/>
</dbReference>
<dbReference type="PANTHER" id="PTHR42711">
    <property type="entry name" value="ABC TRANSPORTER ATP-BINDING PROTEIN"/>
    <property type="match status" value="1"/>
</dbReference>
<name>A0ABZ2I9C0_9HYPH</name>
<feature type="domain" description="ABC transporter" evidence="6">
    <location>
        <begin position="11"/>
        <end position="241"/>
    </location>
</feature>
<dbReference type="InterPro" id="IPR050763">
    <property type="entry name" value="ABC_transporter_ATP-binding"/>
</dbReference>
<evidence type="ECO:0000313" key="7">
    <source>
        <dbReference type="EMBL" id="WWT34105.1"/>
    </source>
</evidence>
<proteinExistence type="inferred from homology"/>
<evidence type="ECO:0000256" key="3">
    <source>
        <dbReference type="ARBA" id="ARBA00022458"/>
    </source>
</evidence>
<dbReference type="SMART" id="SM00382">
    <property type="entry name" value="AAA"/>
    <property type="match status" value="1"/>
</dbReference>
<evidence type="ECO:0000313" key="8">
    <source>
        <dbReference type="Proteomes" id="UP001369958"/>
    </source>
</evidence>
<comment type="similarity">
    <text evidence="1">Belongs to the ABC transporter superfamily.</text>
</comment>
<dbReference type="Gene3D" id="3.40.50.300">
    <property type="entry name" value="P-loop containing nucleotide triphosphate hydrolases"/>
    <property type="match status" value="1"/>
</dbReference>
<keyword evidence="2" id="KW-0813">Transport</keyword>
<dbReference type="RefSeq" id="WP_338609832.1">
    <property type="nucleotide sequence ID" value="NZ_CP146275.1"/>
</dbReference>
<sequence>MSDDAGGTPAIVVEGVSKRFGRVLALDDVSLSVQQGETFALLGPNGAGKTSLLDILCTISRPDGGRAEIAGIDVMKQPLRARRQLGVVFQEATLDTRLSVFENLDFHGMVYQMSRADRRRRIDEMLALVELSDWRDAVTRTLSAGMRRRLEIARGLMHEPKILFLDEPTVGLDAQSRAKIWSYLEQLRASQNITIVVTTHYIEEVDTCDTICIIDHGKILARGTPESLKAAHGTSLFRVTPRTADAHAALVARYPGTVEGAEGQLLIKAENAGSADALLAEFGTQLRQVSVDQPSLESVFLSLTGRDLREAPPANAKKRGRG</sequence>
<gene>
    <name evidence="7" type="ORF">V6617_06480</name>
</gene>